<evidence type="ECO:0000313" key="2">
    <source>
        <dbReference type="EMBL" id="PXW88298.1"/>
    </source>
</evidence>
<dbReference type="GO" id="GO:0019563">
    <property type="term" value="P:glycerol catabolic process"/>
    <property type="evidence" value="ECO:0007669"/>
    <property type="project" value="TreeGrafter"/>
</dbReference>
<keyword evidence="2" id="KW-0808">Transferase</keyword>
<accession>A0A2V3W5B8</accession>
<dbReference type="GO" id="GO:0004371">
    <property type="term" value="F:glycerone kinase activity"/>
    <property type="evidence" value="ECO:0007669"/>
    <property type="project" value="InterPro"/>
</dbReference>
<dbReference type="SUPFAM" id="SSF82549">
    <property type="entry name" value="DAK1/DegV-like"/>
    <property type="match status" value="1"/>
</dbReference>
<keyword evidence="3" id="KW-1185">Reference proteome</keyword>
<protein>
    <submittedName>
        <fullName evidence="2">Dihydroxyacetone kinase</fullName>
    </submittedName>
</protein>
<dbReference type="RefSeq" id="WP_110251935.1">
    <property type="nucleotide sequence ID" value="NZ_QJJR01000013.1"/>
</dbReference>
<feature type="domain" description="DhaK" evidence="1">
    <location>
        <begin position="7"/>
        <end position="328"/>
    </location>
</feature>
<dbReference type="InterPro" id="IPR004006">
    <property type="entry name" value="DhaK_dom"/>
</dbReference>
<dbReference type="FunFam" id="3.40.50.10440:FF:000001">
    <property type="entry name" value="Dihydroxyacetone kinase, DhaK subunit"/>
    <property type="match status" value="1"/>
</dbReference>
<dbReference type="PANTHER" id="PTHR28629">
    <property type="entry name" value="TRIOKINASE/FMN CYCLASE"/>
    <property type="match status" value="1"/>
</dbReference>
<dbReference type="OrthoDB" id="9806345at2"/>
<sequence>MKHIQNHAKKNVRAMLSGYQAEHRNRIQLDLTHKITYQKVTDQVALISGGGSGHEPADFGYVGAGMLTASVSGDLFTPPFPEAIVEAIKLTDTGAGVLLIVKNFASDVEMFTKAKEIAEAEGHKVELVTISDDHSIEDKLTYKKRKRGVAGTVFAQKILGAYAREGATLPELVQLAETINDNLYTLGVALAPAYVPGTDAPSFTLSDSEVYFGVGIHGEKGYRKEAFKSSEQLAIELVNKLKRINHWHPNDHYAVLINGLGSTPLMEQYIFTNDVRRLLQLEQLTIPVLKVGNHLTSYNMHGMSLTLLKLADQKWIRALEAATDASHW</sequence>
<dbReference type="Gene3D" id="3.40.50.10440">
    <property type="entry name" value="Dihydroxyacetone kinase, domain 1"/>
    <property type="match status" value="1"/>
</dbReference>
<dbReference type="GO" id="GO:0005829">
    <property type="term" value="C:cytosol"/>
    <property type="evidence" value="ECO:0007669"/>
    <property type="project" value="TreeGrafter"/>
</dbReference>
<dbReference type="EMBL" id="QJJR01000013">
    <property type="protein sequence ID" value="PXW88298.1"/>
    <property type="molecule type" value="Genomic_DNA"/>
</dbReference>
<comment type="caution">
    <text evidence="2">The sequence shown here is derived from an EMBL/GenBank/DDBJ whole genome shotgun (WGS) entry which is preliminary data.</text>
</comment>
<dbReference type="PANTHER" id="PTHR28629:SF4">
    <property type="entry name" value="TRIOKINASE_FMN CYCLASE"/>
    <property type="match status" value="1"/>
</dbReference>
<evidence type="ECO:0000259" key="1">
    <source>
        <dbReference type="PROSITE" id="PS51481"/>
    </source>
</evidence>
<evidence type="ECO:0000313" key="3">
    <source>
        <dbReference type="Proteomes" id="UP000247922"/>
    </source>
</evidence>
<proteinExistence type="predicted"/>
<dbReference type="Gene3D" id="3.30.1180.20">
    <property type="entry name" value="Dihydroxyacetone kinase, domain 2"/>
    <property type="match status" value="1"/>
</dbReference>
<dbReference type="Proteomes" id="UP000247922">
    <property type="component" value="Unassembled WGS sequence"/>
</dbReference>
<dbReference type="InterPro" id="IPR050861">
    <property type="entry name" value="Dihydroxyacetone_Kinase"/>
</dbReference>
<dbReference type="Pfam" id="PF02733">
    <property type="entry name" value="Dak1"/>
    <property type="match status" value="1"/>
</dbReference>
<dbReference type="AlphaFoldDB" id="A0A2V3W5B8"/>
<keyword evidence="2" id="KW-0418">Kinase</keyword>
<reference evidence="2 3" key="1">
    <citation type="submission" date="2018-05" db="EMBL/GenBank/DDBJ databases">
        <title>Genomic Encyclopedia of Type Strains, Phase IV (KMG-IV): sequencing the most valuable type-strain genomes for metagenomic binning, comparative biology and taxonomic classification.</title>
        <authorList>
            <person name="Goeker M."/>
        </authorList>
    </citation>
    <scope>NUCLEOTIDE SEQUENCE [LARGE SCALE GENOMIC DNA]</scope>
    <source>
        <strain evidence="2 3">DSM 22440</strain>
    </source>
</reference>
<dbReference type="PROSITE" id="PS51481">
    <property type="entry name" value="DHAK"/>
    <property type="match status" value="1"/>
</dbReference>
<organism evidence="2 3">
    <name type="scientific">Streptohalobacillus salinus</name>
    <dbReference type="NCBI Taxonomy" id="621096"/>
    <lineage>
        <taxon>Bacteria</taxon>
        <taxon>Bacillati</taxon>
        <taxon>Bacillota</taxon>
        <taxon>Bacilli</taxon>
        <taxon>Bacillales</taxon>
        <taxon>Bacillaceae</taxon>
        <taxon>Streptohalobacillus</taxon>
    </lineage>
</organism>
<name>A0A2V3W5B8_9BACI</name>
<gene>
    <name evidence="2" type="ORF">DES38_11329</name>
</gene>